<dbReference type="GO" id="GO:0006508">
    <property type="term" value="P:proteolysis"/>
    <property type="evidence" value="ECO:0007669"/>
    <property type="project" value="InterPro"/>
</dbReference>
<dbReference type="GO" id="GO:0004252">
    <property type="term" value="F:serine-type endopeptidase activity"/>
    <property type="evidence" value="ECO:0007669"/>
    <property type="project" value="TreeGrafter"/>
</dbReference>
<comment type="caution">
    <text evidence="3">The sequence shown here is derived from an EMBL/GenBank/DDBJ whole genome shotgun (WGS) entry which is preliminary data.</text>
</comment>
<name>A0A3E2BJY0_9BACT</name>
<dbReference type="PANTHER" id="PTHR42776">
    <property type="entry name" value="SERINE PEPTIDASE S9 FAMILY MEMBER"/>
    <property type="match status" value="1"/>
</dbReference>
<evidence type="ECO:0000259" key="2">
    <source>
        <dbReference type="Pfam" id="PF00326"/>
    </source>
</evidence>
<dbReference type="Proteomes" id="UP000257323">
    <property type="component" value="Unassembled WGS sequence"/>
</dbReference>
<dbReference type="AlphaFoldDB" id="A0A3E2BJY0"/>
<evidence type="ECO:0000313" key="4">
    <source>
        <dbReference type="Proteomes" id="UP000257323"/>
    </source>
</evidence>
<organism evidence="3 4">
    <name type="scientific">Candidatus Saccharicenans subterraneus</name>
    <dbReference type="NCBI Taxonomy" id="2508984"/>
    <lineage>
        <taxon>Bacteria</taxon>
        <taxon>Candidatus Aminicenantota</taxon>
        <taxon>Candidatus Aminicenantia</taxon>
        <taxon>Candidatus Aminicenantales</taxon>
        <taxon>Candidatus Saccharicenantaceae</taxon>
        <taxon>Candidatus Saccharicenans</taxon>
    </lineage>
</organism>
<feature type="domain" description="Peptidase S9 prolyl oligopeptidase catalytic" evidence="2">
    <location>
        <begin position="447"/>
        <end position="657"/>
    </location>
</feature>
<dbReference type="PANTHER" id="PTHR42776:SF27">
    <property type="entry name" value="DIPEPTIDYL PEPTIDASE FAMILY MEMBER 6"/>
    <property type="match status" value="1"/>
</dbReference>
<dbReference type="Pfam" id="PF00326">
    <property type="entry name" value="Peptidase_S9"/>
    <property type="match status" value="1"/>
</dbReference>
<proteinExistence type="predicted"/>
<reference evidence="3 4" key="1">
    <citation type="submission" date="2018-08" db="EMBL/GenBank/DDBJ databases">
        <title>Genome analysis of the thermophilic bacterium of the candidate phylum Aminicenantes from deep subsurface aquifer revealed its physiology and ecological role.</title>
        <authorList>
            <person name="Kadnikov V.V."/>
            <person name="Mardanov A.V."/>
            <person name="Beletsky A.V."/>
            <person name="Karnachuk O.V."/>
            <person name="Ravin N.V."/>
        </authorList>
    </citation>
    <scope>NUCLEOTIDE SEQUENCE [LARGE SCALE GENOMIC DNA]</scope>
    <source>
        <strain evidence="3">BY38</strain>
    </source>
</reference>
<keyword evidence="1" id="KW-0378">Hydrolase</keyword>
<dbReference type="InterPro" id="IPR001375">
    <property type="entry name" value="Peptidase_S9_cat"/>
</dbReference>
<evidence type="ECO:0000256" key="1">
    <source>
        <dbReference type="ARBA" id="ARBA00022801"/>
    </source>
</evidence>
<dbReference type="SUPFAM" id="SSF53474">
    <property type="entry name" value="alpha/beta-Hydrolases"/>
    <property type="match status" value="1"/>
</dbReference>
<protein>
    <submittedName>
        <fullName evidence="3">Dipeptidyl anminopeptidase</fullName>
    </submittedName>
</protein>
<dbReference type="Gene3D" id="2.120.10.30">
    <property type="entry name" value="TolB, C-terminal domain"/>
    <property type="match status" value="1"/>
</dbReference>
<evidence type="ECO:0000313" key="3">
    <source>
        <dbReference type="EMBL" id="RFT14994.1"/>
    </source>
</evidence>
<sequence length="694" mass="78103">MKKGLICLLGFMFITMVFMGCKPAAKEPPLIARKVLFGNPDKASVQISHDGRYLSFLAPVNGVLNVWVGPADAPEKAQPVTADNNRGIRIYFWAYTNKHIIYAQDLAGDENWQIHVVDITTKEDRNVTPFEEIPGPDGKPITLPNGKPLRPMAQIQAVSHKFPEEILVSLNNRNPQFHDIYRLNILSGDLKLVQQNDSFMSFQTDDDYNLRFAARMTPDGGLALFQPDGKGGWQPFDTIPMEDIMTTSPIGFDRDGQVLYMIDSRGRNTAALISVNLKTGEKKLIFEDPRADVSNIMMHPVEKKVEAVAVEYLRIEWTVLDEKIKSDHEYLKTVWNGDIYVTDRTLDDKFWVVSYVVDDGPVRYYLYDRENRQARFLFTNRKELENARLSKMHPVVIKSRDGLNLVSYLTLPGWRDPDNDGRPDKPLPMVLYVHGGPWGRDSWGLNPTHQWLANRGYAVLSVNFRGSTGFGKDFINAGNLEWGRKMHDDLIDAVNWAIENKIAEKDRVAISGGSYGGYATLVGLTFTPDVFACGVDVVGPSNLITLLESIPPYWKPQLDMFASRVGDPRTEDGRRLLLERSPLTYVDRIKKPLLIGQGANDPRVKQSESDQMVKAMQEKNIPVTYVLFPDEGHGFARPENRLAFGAISELFLARHLGGRAEEIGDEFKGSTIQVPQGADQVPGLKEALALLEKR</sequence>
<dbReference type="EMBL" id="QUAH01000014">
    <property type="protein sequence ID" value="RFT14994.1"/>
    <property type="molecule type" value="Genomic_DNA"/>
</dbReference>
<dbReference type="InterPro" id="IPR029058">
    <property type="entry name" value="AB_hydrolase_fold"/>
</dbReference>
<dbReference type="Gene3D" id="3.40.50.1820">
    <property type="entry name" value="alpha/beta hydrolase"/>
    <property type="match status" value="1"/>
</dbReference>
<gene>
    <name evidence="3" type="ORF">OP8BY_1104</name>
</gene>
<dbReference type="SUPFAM" id="SSF82171">
    <property type="entry name" value="DPP6 N-terminal domain-like"/>
    <property type="match status" value="1"/>
</dbReference>
<dbReference type="PROSITE" id="PS51257">
    <property type="entry name" value="PROKAR_LIPOPROTEIN"/>
    <property type="match status" value="1"/>
</dbReference>
<dbReference type="InterPro" id="IPR011042">
    <property type="entry name" value="6-blade_b-propeller_TolB-like"/>
</dbReference>
<accession>A0A3E2BJY0</accession>